<name>A0A8J5E921_ZINOF</name>
<dbReference type="Pfam" id="PF00170">
    <property type="entry name" value="bZIP_1"/>
    <property type="match status" value="1"/>
</dbReference>
<feature type="compositionally biased region" description="Basic and acidic residues" evidence="6">
    <location>
        <begin position="1"/>
        <end position="10"/>
    </location>
</feature>
<dbReference type="GO" id="GO:0003700">
    <property type="term" value="F:DNA-binding transcription factor activity"/>
    <property type="evidence" value="ECO:0007669"/>
    <property type="project" value="InterPro"/>
</dbReference>
<dbReference type="GO" id="GO:0005634">
    <property type="term" value="C:nucleus"/>
    <property type="evidence" value="ECO:0007669"/>
    <property type="project" value="UniProtKB-SubCell"/>
</dbReference>
<reference evidence="8 9" key="1">
    <citation type="submission" date="2020-08" db="EMBL/GenBank/DDBJ databases">
        <title>Plant Genome Project.</title>
        <authorList>
            <person name="Zhang R.-G."/>
        </authorList>
    </citation>
    <scope>NUCLEOTIDE SEQUENCE [LARGE SCALE GENOMIC DNA]</scope>
    <source>
        <tissue evidence="8">Rhizome</tissue>
    </source>
</reference>
<dbReference type="PANTHER" id="PTHR46324">
    <property type="entry name" value="BASIC LEUCINE ZIPPER 43-RELATED"/>
    <property type="match status" value="1"/>
</dbReference>
<dbReference type="InterPro" id="IPR046347">
    <property type="entry name" value="bZIP_sf"/>
</dbReference>
<keyword evidence="3" id="KW-0238">DNA-binding</keyword>
<dbReference type="InterPro" id="IPR044521">
    <property type="entry name" value="AtbZIP8/43"/>
</dbReference>
<evidence type="ECO:0000256" key="3">
    <source>
        <dbReference type="ARBA" id="ARBA00023125"/>
    </source>
</evidence>
<protein>
    <recommendedName>
        <fullName evidence="7">BZIP domain-containing protein</fullName>
    </recommendedName>
</protein>
<dbReference type="Proteomes" id="UP000734854">
    <property type="component" value="Unassembled WGS sequence"/>
</dbReference>
<sequence length="97" mass="11357">MRGVAVEEERRKRRMASNRESARRSQMRKQSQLAELWSQVARLRLANRWLLEELNAVMRERDEVLVENGRLRKRETELEKKLEKLQAPAGGGCVLGN</sequence>
<evidence type="ECO:0000256" key="1">
    <source>
        <dbReference type="ARBA" id="ARBA00004123"/>
    </source>
</evidence>
<keyword evidence="9" id="KW-1185">Reference proteome</keyword>
<evidence type="ECO:0000259" key="7">
    <source>
        <dbReference type="PROSITE" id="PS50217"/>
    </source>
</evidence>
<dbReference type="Gene3D" id="1.20.5.170">
    <property type="match status" value="1"/>
</dbReference>
<dbReference type="SUPFAM" id="SSF57959">
    <property type="entry name" value="Leucine zipper domain"/>
    <property type="match status" value="1"/>
</dbReference>
<comment type="subcellular location">
    <subcellularLocation>
        <location evidence="1">Nucleus</location>
    </subcellularLocation>
</comment>
<feature type="region of interest" description="Disordered" evidence="6">
    <location>
        <begin position="1"/>
        <end position="28"/>
    </location>
</feature>
<dbReference type="InterPro" id="IPR045314">
    <property type="entry name" value="bZIP_plant_GBF1"/>
</dbReference>
<dbReference type="GO" id="GO:0003677">
    <property type="term" value="F:DNA binding"/>
    <property type="evidence" value="ECO:0007669"/>
    <property type="project" value="UniProtKB-KW"/>
</dbReference>
<dbReference type="PANTHER" id="PTHR46324:SF26">
    <property type="entry name" value="OS02G0728001 PROTEIN"/>
    <property type="match status" value="1"/>
</dbReference>
<dbReference type="InterPro" id="IPR004827">
    <property type="entry name" value="bZIP"/>
</dbReference>
<dbReference type="FunFam" id="1.20.5.170:FF:000020">
    <property type="entry name" value="BZIP transcription factor"/>
    <property type="match status" value="1"/>
</dbReference>
<keyword evidence="5" id="KW-0539">Nucleus</keyword>
<dbReference type="EMBL" id="JACMSC010000044">
    <property type="protein sequence ID" value="KAG6467445.1"/>
    <property type="molecule type" value="Genomic_DNA"/>
</dbReference>
<evidence type="ECO:0000256" key="6">
    <source>
        <dbReference type="SAM" id="MobiDB-lite"/>
    </source>
</evidence>
<dbReference type="AlphaFoldDB" id="A0A8J5E921"/>
<evidence type="ECO:0000256" key="4">
    <source>
        <dbReference type="ARBA" id="ARBA00023163"/>
    </source>
</evidence>
<evidence type="ECO:0000256" key="2">
    <source>
        <dbReference type="ARBA" id="ARBA00023015"/>
    </source>
</evidence>
<evidence type="ECO:0000313" key="8">
    <source>
        <dbReference type="EMBL" id="KAG6467445.1"/>
    </source>
</evidence>
<proteinExistence type="predicted"/>
<organism evidence="8 9">
    <name type="scientific">Zingiber officinale</name>
    <name type="common">Ginger</name>
    <name type="synonym">Amomum zingiber</name>
    <dbReference type="NCBI Taxonomy" id="94328"/>
    <lineage>
        <taxon>Eukaryota</taxon>
        <taxon>Viridiplantae</taxon>
        <taxon>Streptophyta</taxon>
        <taxon>Embryophyta</taxon>
        <taxon>Tracheophyta</taxon>
        <taxon>Spermatophyta</taxon>
        <taxon>Magnoliopsida</taxon>
        <taxon>Liliopsida</taxon>
        <taxon>Zingiberales</taxon>
        <taxon>Zingiberaceae</taxon>
        <taxon>Zingiber</taxon>
    </lineage>
</organism>
<dbReference type="SMART" id="SM00338">
    <property type="entry name" value="BRLZ"/>
    <property type="match status" value="1"/>
</dbReference>
<feature type="domain" description="BZIP" evidence="7">
    <location>
        <begin position="8"/>
        <end position="64"/>
    </location>
</feature>
<dbReference type="PROSITE" id="PS50217">
    <property type="entry name" value="BZIP"/>
    <property type="match status" value="1"/>
</dbReference>
<keyword evidence="4" id="KW-0804">Transcription</keyword>
<evidence type="ECO:0000256" key="5">
    <source>
        <dbReference type="ARBA" id="ARBA00023242"/>
    </source>
</evidence>
<keyword evidence="2" id="KW-0805">Transcription regulation</keyword>
<dbReference type="CDD" id="cd14702">
    <property type="entry name" value="bZIP_plant_GBF1"/>
    <property type="match status" value="1"/>
</dbReference>
<comment type="caution">
    <text evidence="8">The sequence shown here is derived from an EMBL/GenBank/DDBJ whole genome shotgun (WGS) entry which is preliminary data.</text>
</comment>
<gene>
    <name evidence="8" type="ORF">ZIOFF_074701</name>
</gene>
<accession>A0A8J5E921</accession>
<evidence type="ECO:0000313" key="9">
    <source>
        <dbReference type="Proteomes" id="UP000734854"/>
    </source>
</evidence>